<dbReference type="EMBL" id="GG745330">
    <property type="protein sequence ID" value="KNE56432.1"/>
    <property type="molecule type" value="Genomic_DNA"/>
</dbReference>
<evidence type="ECO:0000256" key="1">
    <source>
        <dbReference type="ARBA" id="ARBA00022723"/>
    </source>
</evidence>
<protein>
    <recommendedName>
        <fullName evidence="8">GATA-type domain-containing protein</fullName>
    </recommendedName>
</protein>
<dbReference type="InterPro" id="IPR000679">
    <property type="entry name" value="Znf_GATA"/>
</dbReference>
<keyword evidence="4" id="KW-0805">Transcription regulation</keyword>
<dbReference type="GO" id="GO:0006355">
    <property type="term" value="P:regulation of DNA-templated transcription"/>
    <property type="evidence" value="ECO:0007669"/>
    <property type="project" value="InterPro"/>
</dbReference>
<dbReference type="AlphaFoldDB" id="A0A0L0S1H6"/>
<feature type="compositionally biased region" description="Pro residues" evidence="7">
    <location>
        <begin position="259"/>
        <end position="272"/>
    </location>
</feature>
<feature type="region of interest" description="Disordered" evidence="7">
    <location>
        <begin position="79"/>
        <end position="162"/>
    </location>
</feature>
<dbReference type="STRING" id="578462.A0A0L0S1H6"/>
<feature type="region of interest" description="Disordered" evidence="7">
    <location>
        <begin position="387"/>
        <end position="515"/>
    </location>
</feature>
<dbReference type="InterPro" id="IPR013088">
    <property type="entry name" value="Znf_NHR/GATA"/>
</dbReference>
<keyword evidence="3" id="KW-0862">Zinc</keyword>
<evidence type="ECO:0000259" key="8">
    <source>
        <dbReference type="PROSITE" id="PS50114"/>
    </source>
</evidence>
<feature type="region of interest" description="Disordered" evidence="7">
    <location>
        <begin position="1"/>
        <end position="65"/>
    </location>
</feature>
<feature type="compositionally biased region" description="Pro residues" evidence="7">
    <location>
        <begin position="442"/>
        <end position="456"/>
    </location>
</feature>
<feature type="compositionally biased region" description="Basic and acidic residues" evidence="7">
    <location>
        <begin position="486"/>
        <end position="500"/>
    </location>
</feature>
<feature type="region of interest" description="Disordered" evidence="7">
    <location>
        <begin position="205"/>
        <end position="276"/>
    </location>
</feature>
<reference evidence="10" key="2">
    <citation type="submission" date="2009-11" db="EMBL/GenBank/DDBJ databases">
        <title>The Genome Sequence of Allomyces macrogynus strain ATCC 38327.</title>
        <authorList>
            <consortium name="The Broad Institute Genome Sequencing Platform"/>
            <person name="Russ C."/>
            <person name="Cuomo C."/>
            <person name="Shea T."/>
            <person name="Young S.K."/>
            <person name="Zeng Q."/>
            <person name="Koehrsen M."/>
            <person name="Haas B."/>
            <person name="Borodovsky M."/>
            <person name="Guigo R."/>
            <person name="Alvarado L."/>
            <person name="Berlin A."/>
            <person name="Borenstein D."/>
            <person name="Chen Z."/>
            <person name="Engels R."/>
            <person name="Freedman E."/>
            <person name="Gellesch M."/>
            <person name="Goldberg J."/>
            <person name="Griggs A."/>
            <person name="Gujja S."/>
            <person name="Heiman D."/>
            <person name="Hepburn T."/>
            <person name="Howarth C."/>
            <person name="Jen D."/>
            <person name="Larson L."/>
            <person name="Lewis B."/>
            <person name="Mehta T."/>
            <person name="Park D."/>
            <person name="Pearson M."/>
            <person name="Roberts A."/>
            <person name="Saif S."/>
            <person name="Shenoy N."/>
            <person name="Sisk P."/>
            <person name="Stolte C."/>
            <person name="Sykes S."/>
            <person name="Walk T."/>
            <person name="White J."/>
            <person name="Yandava C."/>
            <person name="Burger G."/>
            <person name="Gray M.W."/>
            <person name="Holland P.W.H."/>
            <person name="King N."/>
            <person name="Lang F.B.F."/>
            <person name="Roger A.J."/>
            <person name="Ruiz-Trillo I."/>
            <person name="Lander E."/>
            <person name="Nusbaum C."/>
        </authorList>
    </citation>
    <scope>NUCLEOTIDE SEQUENCE [LARGE SCALE GENOMIC DNA]</scope>
    <source>
        <strain evidence="10">ATCC 38327</strain>
    </source>
</reference>
<keyword evidence="5" id="KW-0804">Transcription</keyword>
<dbReference type="Gene3D" id="3.30.50.10">
    <property type="entry name" value="Erythroid Transcription Factor GATA-1, subunit A"/>
    <property type="match status" value="1"/>
</dbReference>
<reference evidence="9 10" key="1">
    <citation type="submission" date="2009-11" db="EMBL/GenBank/DDBJ databases">
        <title>Annotation of Allomyces macrogynus ATCC 38327.</title>
        <authorList>
            <consortium name="The Broad Institute Genome Sequencing Platform"/>
            <person name="Russ C."/>
            <person name="Cuomo C."/>
            <person name="Burger G."/>
            <person name="Gray M.W."/>
            <person name="Holland P.W.H."/>
            <person name="King N."/>
            <person name="Lang F.B.F."/>
            <person name="Roger A.J."/>
            <person name="Ruiz-Trillo I."/>
            <person name="Young S.K."/>
            <person name="Zeng Q."/>
            <person name="Gargeya S."/>
            <person name="Fitzgerald M."/>
            <person name="Haas B."/>
            <person name="Abouelleil A."/>
            <person name="Alvarado L."/>
            <person name="Arachchi H.M."/>
            <person name="Berlin A."/>
            <person name="Chapman S.B."/>
            <person name="Gearin G."/>
            <person name="Goldberg J."/>
            <person name="Griggs A."/>
            <person name="Gujja S."/>
            <person name="Hansen M."/>
            <person name="Heiman D."/>
            <person name="Howarth C."/>
            <person name="Larimer J."/>
            <person name="Lui A."/>
            <person name="MacDonald P.J.P."/>
            <person name="McCowen C."/>
            <person name="Montmayeur A."/>
            <person name="Murphy C."/>
            <person name="Neiman D."/>
            <person name="Pearson M."/>
            <person name="Priest M."/>
            <person name="Roberts A."/>
            <person name="Saif S."/>
            <person name="Shea T."/>
            <person name="Sisk P."/>
            <person name="Stolte C."/>
            <person name="Sykes S."/>
            <person name="Wortman J."/>
            <person name="Nusbaum C."/>
            <person name="Birren B."/>
        </authorList>
    </citation>
    <scope>NUCLEOTIDE SEQUENCE [LARGE SCALE GENOMIC DNA]</scope>
    <source>
        <strain evidence="9 10">ATCC 38327</strain>
    </source>
</reference>
<dbReference type="PANTHER" id="PTHR47172:SF24">
    <property type="entry name" value="GATA ZINC FINGER DOMAIN-CONTAINING PROTEIN 14-RELATED"/>
    <property type="match status" value="1"/>
</dbReference>
<evidence type="ECO:0000256" key="7">
    <source>
        <dbReference type="SAM" id="MobiDB-lite"/>
    </source>
</evidence>
<proteinExistence type="predicted"/>
<dbReference type="SUPFAM" id="SSF57716">
    <property type="entry name" value="Glucocorticoid receptor-like (DNA-binding domain)"/>
    <property type="match status" value="1"/>
</dbReference>
<feature type="region of interest" description="Disordered" evidence="7">
    <location>
        <begin position="697"/>
        <end position="796"/>
    </location>
</feature>
<feature type="compositionally biased region" description="Pro residues" evidence="7">
    <location>
        <begin position="83"/>
        <end position="93"/>
    </location>
</feature>
<keyword evidence="1" id="KW-0479">Metal-binding</keyword>
<dbReference type="GO" id="GO:0043565">
    <property type="term" value="F:sequence-specific DNA binding"/>
    <property type="evidence" value="ECO:0007669"/>
    <property type="project" value="InterPro"/>
</dbReference>
<feature type="compositionally biased region" description="Low complexity" evidence="7">
    <location>
        <begin position="404"/>
        <end position="430"/>
    </location>
</feature>
<feature type="domain" description="GATA-type" evidence="8">
    <location>
        <begin position="661"/>
        <end position="689"/>
    </location>
</feature>
<sequence>MDPAPAWTISADSLPRADLADGDRRDTAVPAPLGHPLMATTAPYNPQAQAHAHAHGARPHKHHQYAANTQAPADLYQYQLHHPQPPPPPPSPYGVPQQQQEPSGGLRSPATQPWAGGPASDAHAPAHPSIAPTRADVPFRGDAASRGPPVRPPNAPITVPRSSDATTGYALAQPSHASPPPSRTSTAVRSTGIVAPAAVAPLARAPSVTGRGAPLPPQTQAQLPPREHAGPPPFHHPPQVPAGPPGYPPAAYGYGPADPYGPPPPPGPPGAPAPGYHAGYPHDASYTVPAPPPDHFADVLFDLHHLVRVVCLLRDRIHGPPPPPDSPAVVAYGRTRYTDARAVRAHLDEAHATASRLFMRVDDWYEHMLAPWIPPPPTPHGMPRAPGGHQGYAPGYAMPPPPLSQQQQQHFAVDGGPGWVPAGPAATAAISPPPDIDEEGLQPPPLPRFLGGPPPGAAGYRPPTAGPGSQGYSDPRAPSLGSPEDLPVRDRDRPRFDAPYHSHQVHGDLASPTPLAASVPVPAQENSRPWPDAHNGARGSAFGGNGMQFAAHHVLTPQEPPALDLSNRIPPIQSPPGARYVPATGTSAEAPATVAAVNPVQMTVQGGEMTGGQAMDEDMGGDDGEEDDDHDDHDDEDDDEDEAHTRRKRARKIGHPAVGHCLSCKTTEAPEWRRGPMGRGTLCNACGLHWAKLRRKLGDNSPMRGPTPGASGVSASTAAAATMATTTAPSSSSLPRVPTSSDSSSPAANPAAATAGDPADAPPRAARGAGGGRRTLSTTRRAAGARDRPAPAQEDE</sequence>
<feature type="compositionally biased region" description="Low complexity" evidence="7">
    <location>
        <begin position="707"/>
        <end position="767"/>
    </location>
</feature>
<feature type="compositionally biased region" description="Pro residues" evidence="7">
    <location>
        <begin position="230"/>
        <end position="248"/>
    </location>
</feature>
<evidence type="ECO:0000256" key="2">
    <source>
        <dbReference type="ARBA" id="ARBA00022771"/>
    </source>
</evidence>
<dbReference type="PROSITE" id="PS50114">
    <property type="entry name" value="GATA_ZN_FINGER_2"/>
    <property type="match status" value="1"/>
</dbReference>
<dbReference type="eggNOG" id="KOG1601">
    <property type="taxonomic scope" value="Eukaryota"/>
</dbReference>
<evidence type="ECO:0000256" key="6">
    <source>
        <dbReference type="PROSITE-ProRule" id="PRU00094"/>
    </source>
</evidence>
<evidence type="ECO:0000313" key="9">
    <source>
        <dbReference type="EMBL" id="KNE56432.1"/>
    </source>
</evidence>
<keyword evidence="2 6" id="KW-0863">Zinc-finger</keyword>
<organism evidence="9 10">
    <name type="scientific">Allomyces macrogynus (strain ATCC 38327)</name>
    <name type="common">Allomyces javanicus var. macrogynus</name>
    <dbReference type="NCBI Taxonomy" id="578462"/>
    <lineage>
        <taxon>Eukaryota</taxon>
        <taxon>Fungi</taxon>
        <taxon>Fungi incertae sedis</taxon>
        <taxon>Blastocladiomycota</taxon>
        <taxon>Blastocladiomycetes</taxon>
        <taxon>Blastocladiales</taxon>
        <taxon>Blastocladiaceae</taxon>
        <taxon>Allomyces</taxon>
    </lineage>
</organism>
<feature type="compositionally biased region" description="Low complexity" evidence="7">
    <location>
        <begin position="42"/>
        <end position="51"/>
    </location>
</feature>
<dbReference type="Proteomes" id="UP000054350">
    <property type="component" value="Unassembled WGS sequence"/>
</dbReference>
<name>A0A0L0S1H6_ALLM3</name>
<dbReference type="PANTHER" id="PTHR47172">
    <property type="entry name" value="OS01G0976800 PROTEIN"/>
    <property type="match status" value="1"/>
</dbReference>
<evidence type="ECO:0000256" key="5">
    <source>
        <dbReference type="ARBA" id="ARBA00023163"/>
    </source>
</evidence>
<feature type="region of interest" description="Disordered" evidence="7">
    <location>
        <begin position="606"/>
        <end position="651"/>
    </location>
</feature>
<dbReference type="GO" id="GO:0008270">
    <property type="term" value="F:zinc ion binding"/>
    <property type="evidence" value="ECO:0007669"/>
    <property type="project" value="UniProtKB-KW"/>
</dbReference>
<feature type="compositionally biased region" description="Low complexity" evidence="7">
    <location>
        <begin position="457"/>
        <end position="467"/>
    </location>
</feature>
<dbReference type="Pfam" id="PF00320">
    <property type="entry name" value="GATA"/>
    <property type="match status" value="1"/>
</dbReference>
<keyword evidence="10" id="KW-1185">Reference proteome</keyword>
<evidence type="ECO:0000256" key="4">
    <source>
        <dbReference type="ARBA" id="ARBA00023015"/>
    </source>
</evidence>
<feature type="compositionally biased region" description="Basic residues" evidence="7">
    <location>
        <begin position="52"/>
        <end position="64"/>
    </location>
</feature>
<dbReference type="CDD" id="cd00202">
    <property type="entry name" value="ZnF_GATA"/>
    <property type="match status" value="1"/>
</dbReference>
<feature type="compositionally biased region" description="Acidic residues" evidence="7">
    <location>
        <begin position="615"/>
        <end position="642"/>
    </location>
</feature>
<dbReference type="SMART" id="SM00401">
    <property type="entry name" value="ZnF_GATA"/>
    <property type="match status" value="1"/>
</dbReference>
<evidence type="ECO:0000313" key="10">
    <source>
        <dbReference type="Proteomes" id="UP000054350"/>
    </source>
</evidence>
<evidence type="ECO:0000256" key="3">
    <source>
        <dbReference type="ARBA" id="ARBA00022833"/>
    </source>
</evidence>
<gene>
    <name evidence="9" type="ORF">AMAG_02241</name>
</gene>
<dbReference type="OMA" id="PAWTISA"/>
<feature type="compositionally biased region" description="Low complexity" evidence="7">
    <location>
        <begin position="249"/>
        <end position="258"/>
    </location>
</feature>
<feature type="compositionally biased region" description="Basic and acidic residues" evidence="7">
    <location>
        <begin position="18"/>
        <end position="27"/>
    </location>
</feature>
<feature type="compositionally biased region" description="Low complexity" evidence="7">
    <location>
        <begin position="115"/>
        <end position="132"/>
    </location>
</feature>
<dbReference type="OrthoDB" id="2162994at2759"/>
<accession>A0A0L0S1H6</accession>
<dbReference type="VEuPathDB" id="FungiDB:AMAG_02241"/>